<gene>
    <name evidence="1" type="ORF">SAMN05443428_10821</name>
</gene>
<dbReference type="AlphaFoldDB" id="A0A1T4XEB2"/>
<evidence type="ECO:0000313" key="1">
    <source>
        <dbReference type="EMBL" id="SKA87558.1"/>
    </source>
</evidence>
<sequence length="68" mass="8268">MKKKITLTFTDELADTLSYLSTILHKNQNQILEDAFWEWWDKQDKDLRNSIDEMLKITNKVRNKKRNL</sequence>
<dbReference type="STRING" id="1147123.SAMN05443428_10821"/>
<evidence type="ECO:0000313" key="2">
    <source>
        <dbReference type="Proteomes" id="UP000190105"/>
    </source>
</evidence>
<protein>
    <submittedName>
        <fullName evidence="1">Uncharacterized protein</fullName>
    </submittedName>
</protein>
<organism evidence="1 2">
    <name type="scientific">Caloramator quimbayensis</name>
    <dbReference type="NCBI Taxonomy" id="1147123"/>
    <lineage>
        <taxon>Bacteria</taxon>
        <taxon>Bacillati</taxon>
        <taxon>Bacillota</taxon>
        <taxon>Clostridia</taxon>
        <taxon>Eubacteriales</taxon>
        <taxon>Clostridiaceae</taxon>
        <taxon>Caloramator</taxon>
    </lineage>
</organism>
<accession>A0A1T4XEB2</accession>
<dbReference type="OrthoDB" id="1955705at2"/>
<dbReference type="Proteomes" id="UP000190105">
    <property type="component" value="Unassembled WGS sequence"/>
</dbReference>
<proteinExistence type="predicted"/>
<dbReference type="RefSeq" id="WP_078696333.1">
    <property type="nucleotide sequence ID" value="NZ_FUYH01000008.1"/>
</dbReference>
<dbReference type="EMBL" id="FUYH01000008">
    <property type="protein sequence ID" value="SKA87558.1"/>
    <property type="molecule type" value="Genomic_DNA"/>
</dbReference>
<name>A0A1T4XEB2_9CLOT</name>
<keyword evidence="2" id="KW-1185">Reference proteome</keyword>
<reference evidence="2" key="1">
    <citation type="submission" date="2017-02" db="EMBL/GenBank/DDBJ databases">
        <authorList>
            <person name="Varghese N."/>
            <person name="Submissions S."/>
        </authorList>
    </citation>
    <scope>NUCLEOTIDE SEQUENCE [LARGE SCALE GENOMIC DNA]</scope>
    <source>
        <strain evidence="2">USBA 833</strain>
    </source>
</reference>